<dbReference type="InterPro" id="IPR019906">
    <property type="entry name" value="Ribosomal_uL6_bac-type"/>
</dbReference>
<dbReference type="InterPro" id="IPR000630">
    <property type="entry name" value="Ribosomal_uS8"/>
</dbReference>
<evidence type="ECO:0000256" key="5">
    <source>
        <dbReference type="ARBA" id="ARBA00023274"/>
    </source>
</evidence>
<dbReference type="HAMAP" id="MF_01365_B">
    <property type="entry name" value="Ribosomal_uL6_B"/>
    <property type="match status" value="1"/>
</dbReference>
<evidence type="ECO:0000256" key="8">
    <source>
        <dbReference type="RuleBase" id="RU003869"/>
    </source>
</evidence>
<dbReference type="InterPro" id="IPR035987">
    <property type="entry name" value="Ribosomal_uS8_sf"/>
</dbReference>
<evidence type="ECO:0000256" key="6">
    <source>
        <dbReference type="ARBA" id="ARBA00035246"/>
    </source>
</evidence>
<feature type="domain" description="Large ribosomal subunit protein uL6 alpha-beta" evidence="9">
    <location>
        <begin position="188"/>
        <end position="261"/>
    </location>
</feature>
<dbReference type="GO" id="GO:0022625">
    <property type="term" value="C:cytosolic large ribosomal subunit"/>
    <property type="evidence" value="ECO:0007669"/>
    <property type="project" value="TreeGrafter"/>
</dbReference>
<evidence type="ECO:0000313" key="11">
    <source>
        <dbReference type="Proteomes" id="UP001174909"/>
    </source>
</evidence>
<dbReference type="GO" id="GO:0003735">
    <property type="term" value="F:structural constituent of ribosome"/>
    <property type="evidence" value="ECO:0007669"/>
    <property type="project" value="InterPro"/>
</dbReference>
<dbReference type="Gene3D" id="3.30.1490.10">
    <property type="match status" value="1"/>
</dbReference>
<gene>
    <name evidence="10" type="ORF">GBAR_LOCUS20558</name>
</gene>
<dbReference type="InterPro" id="IPR002358">
    <property type="entry name" value="Ribosomal_uL6_CS"/>
</dbReference>
<dbReference type="SUPFAM" id="SSF56047">
    <property type="entry name" value="Ribosomal protein S8"/>
    <property type="match status" value="1"/>
</dbReference>
<comment type="similarity">
    <text evidence="2">Belongs to the universal ribosomal protein uS8 family.</text>
</comment>
<keyword evidence="11" id="KW-1185">Reference proteome</keyword>
<dbReference type="PANTHER" id="PTHR11655:SF14">
    <property type="entry name" value="LARGE RIBOSOMAL SUBUNIT PROTEIN UL6M"/>
    <property type="match status" value="1"/>
</dbReference>
<dbReference type="GO" id="GO:0019843">
    <property type="term" value="F:rRNA binding"/>
    <property type="evidence" value="ECO:0007669"/>
    <property type="project" value="InterPro"/>
</dbReference>
<dbReference type="InterPro" id="IPR020040">
    <property type="entry name" value="Ribosomal_uL6_a/b-dom"/>
</dbReference>
<evidence type="ECO:0000256" key="1">
    <source>
        <dbReference type="ARBA" id="ARBA00002569"/>
    </source>
</evidence>
<evidence type="ECO:0000256" key="3">
    <source>
        <dbReference type="ARBA" id="ARBA00009356"/>
    </source>
</evidence>
<keyword evidence="4 8" id="KW-0689">Ribosomal protein</keyword>
<dbReference type="PROSITE" id="PS00525">
    <property type="entry name" value="RIBOSOMAL_L6_1"/>
    <property type="match status" value="1"/>
</dbReference>
<organism evidence="10 11">
    <name type="scientific">Geodia barretti</name>
    <name type="common">Barrett's horny sponge</name>
    <dbReference type="NCBI Taxonomy" id="519541"/>
    <lineage>
        <taxon>Eukaryota</taxon>
        <taxon>Metazoa</taxon>
        <taxon>Porifera</taxon>
        <taxon>Demospongiae</taxon>
        <taxon>Heteroscleromorpha</taxon>
        <taxon>Tetractinellida</taxon>
        <taxon>Astrophorina</taxon>
        <taxon>Geodiidae</taxon>
        <taxon>Geodia</taxon>
    </lineage>
</organism>
<dbReference type="InterPro" id="IPR036789">
    <property type="entry name" value="Ribosomal_uL6-like_a/b-dom_sf"/>
</dbReference>
<dbReference type="PRINTS" id="PR00059">
    <property type="entry name" value="RIBOSOMALL6"/>
</dbReference>
<dbReference type="FunFam" id="3.90.930.12:FF:000001">
    <property type="entry name" value="50S ribosomal protein L6"/>
    <property type="match status" value="1"/>
</dbReference>
<dbReference type="HAMAP" id="MF_01302_B">
    <property type="entry name" value="Ribosomal_uS8_B"/>
    <property type="match status" value="1"/>
</dbReference>
<comment type="caution">
    <text evidence="10">The sequence shown here is derived from an EMBL/GenBank/DDBJ whole genome shotgun (WGS) entry which is preliminary data.</text>
</comment>
<dbReference type="InterPro" id="IPR000702">
    <property type="entry name" value="Ribosomal_uL6-like"/>
</dbReference>
<dbReference type="SUPFAM" id="SSF56053">
    <property type="entry name" value="Ribosomal protein L6"/>
    <property type="match status" value="2"/>
</dbReference>
<dbReference type="AlphaFoldDB" id="A0AA35WWR9"/>
<accession>A0AA35WWR9</accession>
<proteinExistence type="inferred from homology"/>
<dbReference type="NCBIfam" id="TIGR03654">
    <property type="entry name" value="L6_bact"/>
    <property type="match status" value="1"/>
</dbReference>
<comment type="function">
    <text evidence="1">One of the primary rRNA binding proteins, it binds directly to 16S rRNA central domain where it helps coordinate assembly of the platform of the 30S subunit.</text>
</comment>
<name>A0AA35WWR9_GEOBA</name>
<dbReference type="FunFam" id="3.30.1370.30:FF:000002">
    <property type="entry name" value="30S ribosomal protein S8"/>
    <property type="match status" value="1"/>
</dbReference>
<sequence length="279" mass="30283">MSVTDPVADMLTKIRNAGMAGHESVDIVPSKFKLEIVKTLKTEGYLRNFKRVGQDGQGPVRVFLKYDDERRPVIRGVQRLSKPGRRVYRSYRDMPAILNGYGIIPIPVPAGVDVAVQDSRVDVAGPKGTLSRPLPATVRVEVADGKVAVSRTDEERSSRAIHGLTRNLIANMVTGVSAGFTRELLISGVGYRAEVQGQALVVDARYSNPVQMQIPADLTVQVAGGNRILISGIDKQTVGQFAADVRSVRPPEPYKGKGIRYADEHVRRKVGKSAVGGTD</sequence>
<evidence type="ECO:0000256" key="2">
    <source>
        <dbReference type="ARBA" id="ARBA00006471"/>
    </source>
</evidence>
<keyword evidence="5 8" id="KW-0687">Ribonucleoprotein</keyword>
<comment type="similarity">
    <text evidence="3 8">Belongs to the universal ribosomal protein uL6 family.</text>
</comment>
<evidence type="ECO:0000313" key="10">
    <source>
        <dbReference type="EMBL" id="CAI8036713.1"/>
    </source>
</evidence>
<protein>
    <recommendedName>
        <fullName evidence="6">Large ribosomal subunit protein uL6</fullName>
    </recommendedName>
    <alternativeName>
        <fullName evidence="7">60S ribosomal protein L9</fullName>
    </alternativeName>
</protein>
<evidence type="ECO:0000256" key="4">
    <source>
        <dbReference type="ARBA" id="ARBA00022980"/>
    </source>
</evidence>
<dbReference type="Gene3D" id="3.90.930.12">
    <property type="entry name" value="Ribosomal protein L6, alpha-beta domain"/>
    <property type="match status" value="2"/>
</dbReference>
<reference evidence="10" key="1">
    <citation type="submission" date="2023-03" db="EMBL/GenBank/DDBJ databases">
        <authorList>
            <person name="Steffen K."/>
            <person name="Cardenas P."/>
        </authorList>
    </citation>
    <scope>NUCLEOTIDE SEQUENCE</scope>
</reference>
<evidence type="ECO:0000259" key="9">
    <source>
        <dbReference type="Pfam" id="PF00347"/>
    </source>
</evidence>
<dbReference type="GO" id="GO:0002181">
    <property type="term" value="P:cytoplasmic translation"/>
    <property type="evidence" value="ECO:0007669"/>
    <property type="project" value="TreeGrafter"/>
</dbReference>
<evidence type="ECO:0000256" key="7">
    <source>
        <dbReference type="ARBA" id="ARBA00035349"/>
    </source>
</evidence>
<dbReference type="Gene3D" id="3.30.1370.30">
    <property type="match status" value="1"/>
</dbReference>
<dbReference type="EMBL" id="CASHTH010002890">
    <property type="protein sequence ID" value="CAI8036713.1"/>
    <property type="molecule type" value="Genomic_DNA"/>
</dbReference>
<dbReference type="PANTHER" id="PTHR11655">
    <property type="entry name" value="60S/50S RIBOSOMAL PROTEIN L6/L9"/>
    <property type="match status" value="1"/>
</dbReference>
<dbReference type="Proteomes" id="UP001174909">
    <property type="component" value="Unassembled WGS sequence"/>
</dbReference>
<dbReference type="Pfam" id="PF00410">
    <property type="entry name" value="Ribosomal_S8"/>
    <property type="match status" value="1"/>
</dbReference>
<dbReference type="Pfam" id="PF00347">
    <property type="entry name" value="Ribosomal_L6"/>
    <property type="match status" value="1"/>
</dbReference>